<name>A0A8T1W3V9_9STRA</name>
<dbReference type="EMBL" id="JAGDFM010000092">
    <property type="protein sequence ID" value="KAG7386803.1"/>
    <property type="molecule type" value="Genomic_DNA"/>
</dbReference>
<protein>
    <submittedName>
        <fullName evidence="2">Uncharacterized protein</fullName>
    </submittedName>
</protein>
<dbReference type="AlphaFoldDB" id="A0A8T1W3V9"/>
<evidence type="ECO:0000313" key="3">
    <source>
        <dbReference type="Proteomes" id="UP000694044"/>
    </source>
</evidence>
<dbReference type="OrthoDB" id="97490at2759"/>
<feature type="region of interest" description="Disordered" evidence="1">
    <location>
        <begin position="37"/>
        <end position="119"/>
    </location>
</feature>
<organism evidence="2 3">
    <name type="scientific">Phytophthora pseudosyringae</name>
    <dbReference type="NCBI Taxonomy" id="221518"/>
    <lineage>
        <taxon>Eukaryota</taxon>
        <taxon>Sar</taxon>
        <taxon>Stramenopiles</taxon>
        <taxon>Oomycota</taxon>
        <taxon>Peronosporomycetes</taxon>
        <taxon>Peronosporales</taxon>
        <taxon>Peronosporaceae</taxon>
        <taxon>Phytophthora</taxon>
    </lineage>
</organism>
<evidence type="ECO:0000256" key="1">
    <source>
        <dbReference type="SAM" id="MobiDB-lite"/>
    </source>
</evidence>
<reference evidence="2" key="1">
    <citation type="submission" date="2021-02" db="EMBL/GenBank/DDBJ databases">
        <authorList>
            <person name="Palmer J.M."/>
        </authorList>
    </citation>
    <scope>NUCLEOTIDE SEQUENCE</scope>
    <source>
        <strain evidence="2">SCRP734</strain>
    </source>
</reference>
<keyword evidence="3" id="KW-1185">Reference proteome</keyword>
<feature type="compositionally biased region" description="Low complexity" evidence="1">
    <location>
        <begin position="59"/>
        <end position="74"/>
    </location>
</feature>
<evidence type="ECO:0000313" key="2">
    <source>
        <dbReference type="EMBL" id="KAG7386803.1"/>
    </source>
</evidence>
<proteinExistence type="predicted"/>
<comment type="caution">
    <text evidence="2">The sequence shown here is derived from an EMBL/GenBank/DDBJ whole genome shotgun (WGS) entry which is preliminary data.</text>
</comment>
<gene>
    <name evidence="2" type="ORF">PHYPSEUDO_015200</name>
</gene>
<accession>A0A8T1W3V9</accession>
<dbReference type="Proteomes" id="UP000694044">
    <property type="component" value="Unassembled WGS sequence"/>
</dbReference>
<sequence>MAGDADRDAVLAFLLGSTPSLDAGASSTAESVEAIEAVDDPPALEPVTDSDVEPETDVSAASATAEGAASSNNSDWDAITSGESEDETPSERQVTAPIAAETQQTEEQEEAPPAEQSAT</sequence>